<dbReference type="Gene3D" id="3.40.50.1860">
    <property type="match status" value="1"/>
</dbReference>
<evidence type="ECO:0000256" key="1">
    <source>
        <dbReference type="ARBA" id="ARBA00007847"/>
    </source>
</evidence>
<evidence type="ECO:0008006" key="4">
    <source>
        <dbReference type="Google" id="ProtNLM"/>
    </source>
</evidence>
<dbReference type="SUPFAM" id="SSF53681">
    <property type="entry name" value="Aspartate/glutamate racemase"/>
    <property type="match status" value="2"/>
</dbReference>
<dbReference type="InterPro" id="IPR018187">
    <property type="entry name" value="Asp/Glu_racemase_AS_1"/>
</dbReference>
<keyword evidence="2" id="KW-0413">Isomerase</keyword>
<evidence type="ECO:0000313" key="3">
    <source>
        <dbReference type="EMBL" id="GAG74270.1"/>
    </source>
</evidence>
<dbReference type="PANTHER" id="PTHR21198">
    <property type="entry name" value="GLUTAMATE RACEMASE"/>
    <property type="match status" value="1"/>
</dbReference>
<dbReference type="NCBIfam" id="TIGR00035">
    <property type="entry name" value="asp_race"/>
    <property type="match status" value="1"/>
</dbReference>
<protein>
    <recommendedName>
        <fullName evidence="4">Aspartate racemase</fullName>
    </recommendedName>
</protein>
<dbReference type="InterPro" id="IPR001920">
    <property type="entry name" value="Asp/Glu_race"/>
</dbReference>
<proteinExistence type="inferred from homology"/>
<gene>
    <name evidence="3" type="ORF">S01H4_02950</name>
</gene>
<evidence type="ECO:0000256" key="2">
    <source>
        <dbReference type="ARBA" id="ARBA00023235"/>
    </source>
</evidence>
<dbReference type="PANTHER" id="PTHR21198:SF7">
    <property type="entry name" value="ASPARTATE-GLUTAMATE RACEMASE FAMILY"/>
    <property type="match status" value="1"/>
</dbReference>
<dbReference type="Pfam" id="PF01177">
    <property type="entry name" value="Asp_Glu_race"/>
    <property type="match status" value="1"/>
</dbReference>
<sequence length="145" mass="16329">PDRTAAILGKGKDPLPALQETARNLEKAGADFIIIPCNTAHYFLSSIQKSVKIPILNMIEETAKETQKKNSSIKKVGLLASIGTYKTKIYHQHFKKYNIMKPFFFALFNIKWIKMARFIEHVIKIARDSGRINPTPTPNTNSISG</sequence>
<dbReference type="AlphaFoldDB" id="X0ZWQ0"/>
<accession>X0ZWQ0</accession>
<feature type="non-terminal residue" evidence="3">
    <location>
        <position position="1"/>
    </location>
</feature>
<dbReference type="InterPro" id="IPR015942">
    <property type="entry name" value="Asp/Glu/hydantoin_racemase"/>
</dbReference>
<dbReference type="EMBL" id="BART01000684">
    <property type="protein sequence ID" value="GAG74270.1"/>
    <property type="molecule type" value="Genomic_DNA"/>
</dbReference>
<comment type="caution">
    <text evidence="3">The sequence shown here is derived from an EMBL/GenBank/DDBJ whole genome shotgun (WGS) entry which is preliminary data.</text>
</comment>
<dbReference type="PROSITE" id="PS00923">
    <property type="entry name" value="ASP_GLU_RACEMASE_1"/>
    <property type="match status" value="1"/>
</dbReference>
<comment type="similarity">
    <text evidence="1">Belongs to the aspartate/glutamate racemases family.</text>
</comment>
<dbReference type="InterPro" id="IPR004380">
    <property type="entry name" value="Asp_race"/>
</dbReference>
<reference evidence="3" key="1">
    <citation type="journal article" date="2014" name="Front. Microbiol.">
        <title>High frequency of phylogenetically diverse reductive dehalogenase-homologous genes in deep subseafloor sedimentary metagenomes.</title>
        <authorList>
            <person name="Kawai M."/>
            <person name="Futagami T."/>
            <person name="Toyoda A."/>
            <person name="Takaki Y."/>
            <person name="Nishi S."/>
            <person name="Hori S."/>
            <person name="Arai W."/>
            <person name="Tsubouchi T."/>
            <person name="Morono Y."/>
            <person name="Uchiyama I."/>
            <person name="Ito T."/>
            <person name="Fujiyama A."/>
            <person name="Inagaki F."/>
            <person name="Takami H."/>
        </authorList>
    </citation>
    <scope>NUCLEOTIDE SEQUENCE</scope>
    <source>
        <strain evidence="3">Expedition CK06-06</strain>
    </source>
</reference>
<dbReference type="GO" id="GO:0047661">
    <property type="term" value="F:amino-acid racemase activity"/>
    <property type="evidence" value="ECO:0007669"/>
    <property type="project" value="InterPro"/>
</dbReference>
<name>X0ZWQ0_9ZZZZ</name>
<organism evidence="3">
    <name type="scientific">marine sediment metagenome</name>
    <dbReference type="NCBI Taxonomy" id="412755"/>
    <lineage>
        <taxon>unclassified sequences</taxon>
        <taxon>metagenomes</taxon>
        <taxon>ecological metagenomes</taxon>
    </lineage>
</organism>